<dbReference type="InterPro" id="IPR029062">
    <property type="entry name" value="Class_I_gatase-like"/>
</dbReference>
<reference evidence="3 4" key="1">
    <citation type="submission" date="2022-03" db="EMBL/GenBank/DDBJ databases">
        <title>Novel taxa within the pig intestine.</title>
        <authorList>
            <person name="Wylensek D."/>
            <person name="Bishof K."/>
            <person name="Afrizal A."/>
            <person name="Clavel T."/>
        </authorList>
    </citation>
    <scope>NUCLEOTIDE SEQUENCE [LARGE SCALE GENOMIC DNA]</scope>
    <source>
        <strain evidence="3 4">CLA-KB-P66</strain>
    </source>
</reference>
<dbReference type="RefSeq" id="WP_370396987.1">
    <property type="nucleotide sequence ID" value="NZ_JALBUT010000005.1"/>
</dbReference>
<dbReference type="InterPro" id="IPR050472">
    <property type="entry name" value="Anth_synth/Amidotransfase"/>
</dbReference>
<evidence type="ECO:0000256" key="1">
    <source>
        <dbReference type="ARBA" id="ARBA00022962"/>
    </source>
</evidence>
<dbReference type="NCBIfam" id="TIGR00566">
    <property type="entry name" value="trpG_papA"/>
    <property type="match status" value="1"/>
</dbReference>
<dbReference type="EMBL" id="JALBUT010000005">
    <property type="protein sequence ID" value="MDX8415540.1"/>
    <property type="molecule type" value="Genomic_DNA"/>
</dbReference>
<gene>
    <name evidence="3" type="ORF">MOX91_05015</name>
</gene>
<dbReference type="InterPro" id="IPR017926">
    <property type="entry name" value="GATASE"/>
</dbReference>
<dbReference type="SUPFAM" id="SSF52317">
    <property type="entry name" value="Class I glutamine amidotransferase-like"/>
    <property type="match status" value="1"/>
</dbReference>
<accession>A0ABU4WIV7</accession>
<dbReference type="CDD" id="cd01743">
    <property type="entry name" value="GATase1_Anthranilate_Synthase"/>
    <property type="match status" value="1"/>
</dbReference>
<protein>
    <submittedName>
        <fullName evidence="3">Aminodeoxychorismate/anthranilate synthase component II</fullName>
    </submittedName>
</protein>
<dbReference type="Proteomes" id="UP001275932">
    <property type="component" value="Unassembled WGS sequence"/>
</dbReference>
<evidence type="ECO:0000313" key="3">
    <source>
        <dbReference type="EMBL" id="MDX8415540.1"/>
    </source>
</evidence>
<proteinExistence type="predicted"/>
<dbReference type="PRINTS" id="PR00096">
    <property type="entry name" value="GATASE"/>
</dbReference>
<organism evidence="3 4">
    <name type="scientific">Intestinicryptomonas porci</name>
    <dbReference type="NCBI Taxonomy" id="2926320"/>
    <lineage>
        <taxon>Bacteria</taxon>
        <taxon>Pseudomonadati</taxon>
        <taxon>Verrucomicrobiota</taxon>
        <taxon>Opitutia</taxon>
        <taxon>Opitutales</taxon>
        <taxon>Intestinicryptomonaceae</taxon>
        <taxon>Intestinicryptomonas</taxon>
    </lineage>
</organism>
<dbReference type="InterPro" id="IPR006221">
    <property type="entry name" value="TrpG/PapA_dom"/>
</dbReference>
<evidence type="ECO:0000313" key="4">
    <source>
        <dbReference type="Proteomes" id="UP001275932"/>
    </source>
</evidence>
<dbReference type="Gene3D" id="3.40.50.880">
    <property type="match status" value="1"/>
</dbReference>
<feature type="domain" description="Glutamine amidotransferase" evidence="2">
    <location>
        <begin position="3"/>
        <end position="186"/>
    </location>
</feature>
<dbReference type="PANTHER" id="PTHR43418">
    <property type="entry name" value="MULTIFUNCTIONAL TRYPTOPHAN BIOSYNTHESIS PROTEIN-RELATED"/>
    <property type="match status" value="1"/>
</dbReference>
<name>A0ABU4WIV7_9BACT</name>
<dbReference type="PRINTS" id="PR00097">
    <property type="entry name" value="ANTSNTHASEII"/>
</dbReference>
<dbReference type="PRINTS" id="PR00099">
    <property type="entry name" value="CPSGATASE"/>
</dbReference>
<dbReference type="Pfam" id="PF00117">
    <property type="entry name" value="GATase"/>
    <property type="match status" value="1"/>
</dbReference>
<keyword evidence="4" id="KW-1185">Reference proteome</keyword>
<dbReference type="PANTHER" id="PTHR43418:SF4">
    <property type="entry name" value="MULTIFUNCTIONAL TRYPTOPHAN BIOSYNTHESIS PROTEIN"/>
    <property type="match status" value="1"/>
</dbReference>
<evidence type="ECO:0000259" key="2">
    <source>
        <dbReference type="Pfam" id="PF00117"/>
    </source>
</evidence>
<dbReference type="PROSITE" id="PS51273">
    <property type="entry name" value="GATASE_TYPE_1"/>
    <property type="match status" value="1"/>
</dbReference>
<sequence>MILLIDNYDSFSYNLVHFLETLGEPVKVLRNDEMTAEEMLSLNPDAVLISPGPSNPDNAGVCLEMVSLCAQRKISLFGVCLGMQTIAQALGGEIVGAKKIMHGKISKIEHNFQGVFKGLPSPLSVVRYHSLAVNSANLPDCLEITATAEDGEIMALKHKTLPIEGVQFHPESIMTSGGKRLLANFVNSIKK</sequence>
<comment type="caution">
    <text evidence="3">The sequence shown here is derived from an EMBL/GenBank/DDBJ whole genome shotgun (WGS) entry which is preliminary data.</text>
</comment>
<keyword evidence="1" id="KW-0315">Glutamine amidotransferase</keyword>